<dbReference type="AlphaFoldDB" id="A0A543IQ81"/>
<accession>A0A543IQ81</accession>
<dbReference type="RefSeq" id="WP_142262264.1">
    <property type="nucleotide sequence ID" value="NZ_BMPV01000002.1"/>
</dbReference>
<proteinExistence type="predicted"/>
<organism evidence="1 2">
    <name type="scientific">Thermopolyspora flexuosa</name>
    <dbReference type="NCBI Taxonomy" id="103836"/>
    <lineage>
        <taxon>Bacteria</taxon>
        <taxon>Bacillati</taxon>
        <taxon>Actinomycetota</taxon>
        <taxon>Actinomycetes</taxon>
        <taxon>Streptosporangiales</taxon>
        <taxon>Streptosporangiaceae</taxon>
        <taxon>Thermopolyspora</taxon>
    </lineage>
</organism>
<evidence type="ECO:0000313" key="2">
    <source>
        <dbReference type="Proteomes" id="UP000319213"/>
    </source>
</evidence>
<protein>
    <submittedName>
        <fullName evidence="1">Uncharacterized protein</fullName>
    </submittedName>
</protein>
<dbReference type="EMBL" id="VFPQ01000002">
    <property type="protein sequence ID" value="TQM72737.1"/>
    <property type="molecule type" value="Genomic_DNA"/>
</dbReference>
<dbReference type="OrthoDB" id="9863661at2"/>
<sequence length="115" mass="12600">MSKLTRDEREDLARILSSPELNDPRIDGDRRLGQQFADLWRADLEDVDEVTIGRVLLRAAVAITQLTDAGLSPSRVANILTLAAVDLTALELQEILEHDVAKDPPGGERRGSDDG</sequence>
<reference evidence="1 2" key="1">
    <citation type="submission" date="2019-06" db="EMBL/GenBank/DDBJ databases">
        <title>Sequencing the genomes of 1000 actinobacteria strains.</title>
        <authorList>
            <person name="Klenk H.-P."/>
        </authorList>
    </citation>
    <scope>NUCLEOTIDE SEQUENCE [LARGE SCALE GENOMIC DNA]</scope>
    <source>
        <strain evidence="1 2">DSM 43186</strain>
    </source>
</reference>
<keyword evidence="2" id="KW-1185">Reference proteome</keyword>
<comment type="caution">
    <text evidence="1">The sequence shown here is derived from an EMBL/GenBank/DDBJ whole genome shotgun (WGS) entry which is preliminary data.</text>
</comment>
<name>A0A543IQ81_9ACTN</name>
<dbReference type="Proteomes" id="UP000319213">
    <property type="component" value="Unassembled WGS sequence"/>
</dbReference>
<evidence type="ECO:0000313" key="1">
    <source>
        <dbReference type="EMBL" id="TQM72737.1"/>
    </source>
</evidence>
<gene>
    <name evidence="1" type="ORF">FHX40_4893</name>
</gene>